<keyword evidence="3" id="KW-1185">Reference proteome</keyword>
<reference evidence="3" key="1">
    <citation type="submission" date="2011-12" db="EMBL/GenBank/DDBJ databases">
        <title>Complete sequence of Clostridium clariflavum DSM 19732.</title>
        <authorList>
            <consortium name="US DOE Joint Genome Institute"/>
            <person name="Lucas S."/>
            <person name="Han J."/>
            <person name="Lapidus A."/>
            <person name="Cheng J.-F."/>
            <person name="Goodwin L."/>
            <person name="Pitluck S."/>
            <person name="Peters L."/>
            <person name="Teshima H."/>
            <person name="Detter J.C."/>
            <person name="Han C."/>
            <person name="Tapia R."/>
            <person name="Land M."/>
            <person name="Hauser L."/>
            <person name="Kyrpides N."/>
            <person name="Ivanova N."/>
            <person name="Pagani I."/>
            <person name="Kitzmiller T."/>
            <person name="Lynd L."/>
            <person name="Izquierdo J."/>
            <person name="Woyke T."/>
        </authorList>
    </citation>
    <scope>NUCLEOTIDE SEQUENCE [LARGE SCALE GENOMIC DNA]</scope>
    <source>
        <strain evidence="3">DSM 19732 / NBRC 101661 / EBR45</strain>
    </source>
</reference>
<organism evidence="2 3">
    <name type="scientific">Acetivibrio clariflavus (strain DSM 19732 / NBRC 101661 / EBR45)</name>
    <name type="common">Clostridium clariflavum</name>
    <dbReference type="NCBI Taxonomy" id="720554"/>
    <lineage>
        <taxon>Bacteria</taxon>
        <taxon>Bacillati</taxon>
        <taxon>Bacillota</taxon>
        <taxon>Clostridia</taxon>
        <taxon>Eubacteriales</taxon>
        <taxon>Oscillospiraceae</taxon>
        <taxon>Acetivibrio</taxon>
    </lineage>
</organism>
<evidence type="ECO:0000259" key="1">
    <source>
        <dbReference type="Pfam" id="PF09346"/>
    </source>
</evidence>
<gene>
    <name evidence="2" type="ordered locus">Clocl_1533</name>
</gene>
<dbReference type="AlphaFoldDB" id="G8M257"/>
<feature type="domain" description="Knr4/Smi1-like" evidence="1">
    <location>
        <begin position="17"/>
        <end position="102"/>
    </location>
</feature>
<evidence type="ECO:0000313" key="2">
    <source>
        <dbReference type="EMBL" id="AEV68175.1"/>
    </source>
</evidence>
<dbReference type="Pfam" id="PF09346">
    <property type="entry name" value="SMI1_KNR4"/>
    <property type="match status" value="1"/>
</dbReference>
<dbReference type="InterPro" id="IPR018958">
    <property type="entry name" value="Knr4/Smi1-like_dom"/>
</dbReference>
<dbReference type="EMBL" id="CP003065">
    <property type="protein sequence ID" value="AEV68175.1"/>
    <property type="molecule type" value="Genomic_DNA"/>
</dbReference>
<proteinExistence type="predicted"/>
<dbReference type="HOGENOM" id="CLU_1275671_0_0_9"/>
<dbReference type="SUPFAM" id="SSF160631">
    <property type="entry name" value="SMI1/KNR4-like"/>
    <property type="match status" value="1"/>
</dbReference>
<dbReference type="Gene3D" id="3.40.1580.10">
    <property type="entry name" value="SMI1/KNR4-like"/>
    <property type="match status" value="1"/>
</dbReference>
<reference evidence="2 3" key="2">
    <citation type="journal article" date="2012" name="Stand. Genomic Sci.">
        <title>Complete Genome Sequence of Clostridium clariflavum DSM 19732.</title>
        <authorList>
            <person name="Izquierdo J.A."/>
            <person name="Goodwin L."/>
            <person name="Davenport K.W."/>
            <person name="Teshima H."/>
            <person name="Bruce D."/>
            <person name="Detter C."/>
            <person name="Tapia R."/>
            <person name="Han S."/>
            <person name="Land M."/>
            <person name="Hauser L."/>
            <person name="Jeffries C.D."/>
            <person name="Han J."/>
            <person name="Pitluck S."/>
            <person name="Nolan M."/>
            <person name="Chen A."/>
            <person name="Huntemann M."/>
            <person name="Mavromatis K."/>
            <person name="Mikhailova N."/>
            <person name="Liolios K."/>
            <person name="Woyke T."/>
            <person name="Lynd L.R."/>
        </authorList>
    </citation>
    <scope>NUCLEOTIDE SEQUENCE [LARGE SCALE GENOMIC DNA]</scope>
    <source>
        <strain evidence="3">DSM 19732 / NBRC 101661 / EBR45</strain>
    </source>
</reference>
<sequence>MDINNLLPQIYIDLNKKGYTDLNNFISFDNINQNYLWFIDLIWLSHDEILKKESFHNINMIPFAYTNGGDYWCFDLNHKDCMPIVCCYHDGKAKYYAKTLEAALFRQILLFAVNEFTDSDITDKDSIEIGKQIICNWISKLRDYFPKEWISELNNIVNNKDYEEVSPGHFSIISKNKYDELIKKYIDFELLDKKFVWINGADDVTKFYY</sequence>
<dbReference type="InterPro" id="IPR037883">
    <property type="entry name" value="Knr4/Smi1-like_sf"/>
</dbReference>
<protein>
    <recommendedName>
        <fullName evidence="1">Knr4/Smi1-like domain-containing protein</fullName>
    </recommendedName>
</protein>
<dbReference type="KEGG" id="ccl:Clocl_1533"/>
<dbReference type="eggNOG" id="ENOG5032WIK">
    <property type="taxonomic scope" value="Bacteria"/>
</dbReference>
<accession>G8M257</accession>
<dbReference type="RefSeq" id="WP_014254785.1">
    <property type="nucleotide sequence ID" value="NC_016627.1"/>
</dbReference>
<evidence type="ECO:0000313" key="3">
    <source>
        <dbReference type="Proteomes" id="UP000005435"/>
    </source>
</evidence>
<dbReference type="Proteomes" id="UP000005435">
    <property type="component" value="Chromosome"/>
</dbReference>
<dbReference type="OrthoDB" id="1819324at2"/>
<name>G8M257_ACECE</name>